<dbReference type="EMBL" id="CM032182">
    <property type="protein sequence ID" value="KAG7096832.1"/>
    <property type="molecule type" value="Genomic_DNA"/>
</dbReference>
<reference evidence="2" key="1">
    <citation type="journal article" date="2021" name="Genome Biol. Evol.">
        <title>The assembled and annotated genome of the fairy-ring fungus Marasmius oreades.</title>
        <authorList>
            <person name="Hiltunen M."/>
            <person name="Ament-Velasquez S.L."/>
            <person name="Johannesson H."/>
        </authorList>
    </citation>
    <scope>NUCLEOTIDE SEQUENCE</scope>
    <source>
        <strain evidence="2">03SP1</strain>
    </source>
</reference>
<feature type="compositionally biased region" description="Basic and acidic residues" evidence="1">
    <location>
        <begin position="121"/>
        <end position="138"/>
    </location>
</feature>
<proteinExistence type="predicted"/>
<name>A0A9P7UY90_9AGAR</name>
<dbReference type="KEGG" id="more:E1B28_004241"/>
<dbReference type="GeneID" id="66073317"/>
<dbReference type="OrthoDB" id="3025610at2759"/>
<evidence type="ECO:0000256" key="1">
    <source>
        <dbReference type="SAM" id="MobiDB-lite"/>
    </source>
</evidence>
<keyword evidence="3" id="KW-1185">Reference proteome</keyword>
<evidence type="ECO:0000313" key="2">
    <source>
        <dbReference type="EMBL" id="KAG7096832.1"/>
    </source>
</evidence>
<accession>A0A9P7UY90</accession>
<protein>
    <submittedName>
        <fullName evidence="2">Uncharacterized protein</fullName>
    </submittedName>
</protein>
<dbReference type="Proteomes" id="UP001049176">
    <property type="component" value="Chromosome 2"/>
</dbReference>
<feature type="region of interest" description="Disordered" evidence="1">
    <location>
        <begin position="91"/>
        <end position="155"/>
    </location>
</feature>
<sequence>MDCSPSHCRKIMDVSFSSPTNSTTSDTNMATRVYGDTIAQNSLKRKCKGCPTMVISPAAYCASCRVKNNERKRAYNAAKRQQVLKNVTESDMNAGYGGMSVNTQDGEGKKQKRNREEDGDGHDATAKKRKLHGIEKPKPKTKTTTPPYPVAPSGQMNECQSELEMVRRLKEIAICPSAFHACYSIVADPSVGHRTQAGLAARNIKKSAKWPFNYKDVIRTIAPRTSCTLRFRCECHLRLRPTAPRPLASWLNSGRKSEKELMTTVPLKTAEPIADIRAKLAKSGTNSSEALVEEPSAAMEPCTGIIEVTAEDDTSHPLGIPGQRIRVNIHHP</sequence>
<comment type="caution">
    <text evidence="2">The sequence shown here is derived from an EMBL/GenBank/DDBJ whole genome shotgun (WGS) entry which is preliminary data.</text>
</comment>
<organism evidence="2 3">
    <name type="scientific">Marasmius oreades</name>
    <name type="common">fairy-ring Marasmius</name>
    <dbReference type="NCBI Taxonomy" id="181124"/>
    <lineage>
        <taxon>Eukaryota</taxon>
        <taxon>Fungi</taxon>
        <taxon>Dikarya</taxon>
        <taxon>Basidiomycota</taxon>
        <taxon>Agaricomycotina</taxon>
        <taxon>Agaricomycetes</taxon>
        <taxon>Agaricomycetidae</taxon>
        <taxon>Agaricales</taxon>
        <taxon>Marasmiineae</taxon>
        <taxon>Marasmiaceae</taxon>
        <taxon>Marasmius</taxon>
    </lineage>
</organism>
<dbReference type="AlphaFoldDB" id="A0A9P7UY90"/>
<gene>
    <name evidence="2" type="ORF">E1B28_004241</name>
</gene>
<evidence type="ECO:0000313" key="3">
    <source>
        <dbReference type="Proteomes" id="UP001049176"/>
    </source>
</evidence>
<dbReference type="RefSeq" id="XP_043013302.1">
    <property type="nucleotide sequence ID" value="XM_043148702.1"/>
</dbReference>